<dbReference type="PRINTS" id="PR00401">
    <property type="entry name" value="SH2DOMAIN"/>
</dbReference>
<feature type="domain" description="SH2" evidence="2">
    <location>
        <begin position="226"/>
        <end position="293"/>
    </location>
</feature>
<proteinExistence type="predicted"/>
<dbReference type="Proteomes" id="UP001159405">
    <property type="component" value="Unassembled WGS sequence"/>
</dbReference>
<gene>
    <name evidence="3" type="ORF">PLOB_00016564</name>
</gene>
<keyword evidence="1" id="KW-0727">SH2 domain</keyword>
<dbReference type="Pfam" id="PF00017">
    <property type="entry name" value="SH2"/>
    <property type="match status" value="1"/>
</dbReference>
<dbReference type="InterPro" id="IPR036860">
    <property type="entry name" value="SH2_dom_sf"/>
</dbReference>
<dbReference type="PROSITE" id="PS50001">
    <property type="entry name" value="SH2"/>
    <property type="match status" value="1"/>
</dbReference>
<organism evidence="3 4">
    <name type="scientific">Porites lobata</name>
    <dbReference type="NCBI Taxonomy" id="104759"/>
    <lineage>
        <taxon>Eukaryota</taxon>
        <taxon>Metazoa</taxon>
        <taxon>Cnidaria</taxon>
        <taxon>Anthozoa</taxon>
        <taxon>Hexacorallia</taxon>
        <taxon>Scleractinia</taxon>
        <taxon>Fungiina</taxon>
        <taxon>Poritidae</taxon>
        <taxon>Porites</taxon>
    </lineage>
</organism>
<comment type="caution">
    <text evidence="3">The sequence shown here is derived from an EMBL/GenBank/DDBJ whole genome shotgun (WGS) entry which is preliminary data.</text>
</comment>
<dbReference type="SUPFAM" id="SSF55550">
    <property type="entry name" value="SH2 domain"/>
    <property type="match status" value="1"/>
</dbReference>
<evidence type="ECO:0000256" key="1">
    <source>
        <dbReference type="PROSITE-ProRule" id="PRU00191"/>
    </source>
</evidence>
<accession>A0ABN8MUG2</accession>
<dbReference type="EMBL" id="CALNXK010000002">
    <property type="protein sequence ID" value="CAH3033502.1"/>
    <property type="molecule type" value="Genomic_DNA"/>
</dbReference>
<name>A0ABN8MUG2_9CNID</name>
<sequence length="320" mass="36589">MPSRNDIPTALEFAYLFAPTIRDSLKQLTDIGFVYYTSPHSYYEVPDEMKLWFRNLPSLSVPSSVEMAKDDQRLMRDWRDSFGKPVRQLTIRNQSTKDNVGTLPLFAYTTPDQPPRPLDFSTTDDLTARETVVTEIEQEAVRGAILFEANSVVVVKRDHIRGYPNRGPVFVGIVIADVTDKEENSFCDIELFFVSSLKTVCCLLRMKAYESTKMLSSVKWGKSILKKAEELLSANGPVNGRFLVRESNSSPGDYSLSLSYDGRILHYRLKYENERYFTDEKESKYYTSITDLVVDVLSVYRLVHNVGGRVPKEEKKKPNS</sequence>
<reference evidence="3 4" key="1">
    <citation type="submission" date="2022-05" db="EMBL/GenBank/DDBJ databases">
        <authorList>
            <consortium name="Genoscope - CEA"/>
            <person name="William W."/>
        </authorList>
    </citation>
    <scope>NUCLEOTIDE SEQUENCE [LARGE SCALE GENOMIC DNA]</scope>
</reference>
<evidence type="ECO:0000259" key="2">
    <source>
        <dbReference type="PROSITE" id="PS50001"/>
    </source>
</evidence>
<protein>
    <recommendedName>
        <fullName evidence="2">SH2 domain-containing protein</fullName>
    </recommendedName>
</protein>
<dbReference type="SMART" id="SM00252">
    <property type="entry name" value="SH2"/>
    <property type="match status" value="1"/>
</dbReference>
<dbReference type="InterPro" id="IPR000980">
    <property type="entry name" value="SH2"/>
</dbReference>
<evidence type="ECO:0000313" key="3">
    <source>
        <dbReference type="EMBL" id="CAH3033502.1"/>
    </source>
</evidence>
<evidence type="ECO:0000313" key="4">
    <source>
        <dbReference type="Proteomes" id="UP001159405"/>
    </source>
</evidence>
<keyword evidence="4" id="KW-1185">Reference proteome</keyword>
<dbReference type="Gene3D" id="3.30.505.10">
    <property type="entry name" value="SH2 domain"/>
    <property type="match status" value="1"/>
</dbReference>